<dbReference type="PROSITE" id="PS51366">
    <property type="entry name" value="MI"/>
    <property type="match status" value="1"/>
</dbReference>
<feature type="compositionally biased region" description="Acidic residues" evidence="4">
    <location>
        <begin position="228"/>
        <end position="287"/>
    </location>
</feature>
<dbReference type="RefSeq" id="XP_064711795.1">
    <property type="nucleotide sequence ID" value="XM_064843935.1"/>
</dbReference>
<comment type="subcellular location">
    <subcellularLocation>
        <location evidence="1">Nucleus</location>
        <location evidence="1">Nucleolus</location>
    </subcellularLocation>
</comment>
<keyword evidence="3" id="KW-0539">Nucleus</keyword>
<reference evidence="6 7" key="1">
    <citation type="submission" date="2023-08" db="EMBL/GenBank/DDBJ databases">
        <title>Black Yeasts Isolated from many extreme environments.</title>
        <authorList>
            <person name="Coleine C."/>
            <person name="Stajich J.E."/>
            <person name="Selbmann L."/>
        </authorList>
    </citation>
    <scope>NUCLEOTIDE SEQUENCE [LARGE SCALE GENOMIC DNA]</scope>
    <source>
        <strain evidence="6 7">CCFEE 5792</strain>
    </source>
</reference>
<evidence type="ECO:0000259" key="5">
    <source>
        <dbReference type="PROSITE" id="PS51366"/>
    </source>
</evidence>
<dbReference type="PANTHER" id="PTHR18034">
    <property type="entry name" value="CELL CYCLE CONTROL PROTEIN CWF22-RELATED"/>
    <property type="match status" value="1"/>
</dbReference>
<protein>
    <recommendedName>
        <fullName evidence="5">MI domain-containing protein</fullName>
    </recommendedName>
</protein>
<dbReference type="EMBL" id="JAVRRD010000001">
    <property type="protein sequence ID" value="KAK5064471.1"/>
    <property type="molecule type" value="Genomic_DNA"/>
</dbReference>
<evidence type="ECO:0000256" key="4">
    <source>
        <dbReference type="SAM" id="MobiDB-lite"/>
    </source>
</evidence>
<proteinExistence type="inferred from homology"/>
<comment type="caution">
    <text evidence="6">The sequence shown here is derived from an EMBL/GenBank/DDBJ whole genome shotgun (WGS) entry which is preliminary data.</text>
</comment>
<gene>
    <name evidence="6" type="ORF">LTR84_000304</name>
</gene>
<dbReference type="Proteomes" id="UP001358417">
    <property type="component" value="Unassembled WGS sequence"/>
</dbReference>
<dbReference type="SUPFAM" id="SSF48371">
    <property type="entry name" value="ARM repeat"/>
    <property type="match status" value="1"/>
</dbReference>
<organism evidence="6 7">
    <name type="scientific">Exophiala bonariae</name>
    <dbReference type="NCBI Taxonomy" id="1690606"/>
    <lineage>
        <taxon>Eukaryota</taxon>
        <taxon>Fungi</taxon>
        <taxon>Dikarya</taxon>
        <taxon>Ascomycota</taxon>
        <taxon>Pezizomycotina</taxon>
        <taxon>Eurotiomycetes</taxon>
        <taxon>Chaetothyriomycetidae</taxon>
        <taxon>Chaetothyriales</taxon>
        <taxon>Herpotrichiellaceae</taxon>
        <taxon>Exophiala</taxon>
    </lineage>
</organism>
<dbReference type="InterPro" id="IPR003891">
    <property type="entry name" value="Initiation_fac_eIF4g_MI"/>
</dbReference>
<evidence type="ECO:0000256" key="2">
    <source>
        <dbReference type="ARBA" id="ARBA00006856"/>
    </source>
</evidence>
<dbReference type="InterPro" id="IPR016024">
    <property type="entry name" value="ARM-type_fold"/>
</dbReference>
<dbReference type="SMART" id="SM00543">
    <property type="entry name" value="MIF4G"/>
    <property type="match status" value="1"/>
</dbReference>
<dbReference type="InterPro" id="IPR050781">
    <property type="entry name" value="CWC22_splicing_factor"/>
</dbReference>
<feature type="compositionally biased region" description="Basic residues" evidence="4">
    <location>
        <begin position="1"/>
        <end position="12"/>
    </location>
</feature>
<dbReference type="Pfam" id="PF02847">
    <property type="entry name" value="MA3"/>
    <property type="match status" value="1"/>
</dbReference>
<dbReference type="PANTHER" id="PTHR18034:SF4">
    <property type="entry name" value="NUCLEOLAR MIF4G DOMAIN-CONTAINING PROTEIN 1"/>
    <property type="match status" value="1"/>
</dbReference>
<evidence type="ECO:0000256" key="3">
    <source>
        <dbReference type="ARBA" id="ARBA00023242"/>
    </source>
</evidence>
<dbReference type="InterPro" id="IPR003890">
    <property type="entry name" value="MIF4G-like_typ-3"/>
</dbReference>
<dbReference type="Gene3D" id="1.25.40.180">
    <property type="match status" value="1"/>
</dbReference>
<accession>A0AAV9NR98</accession>
<feature type="domain" description="MI" evidence="5">
    <location>
        <begin position="641"/>
        <end position="778"/>
    </location>
</feature>
<evidence type="ECO:0000313" key="7">
    <source>
        <dbReference type="Proteomes" id="UP001358417"/>
    </source>
</evidence>
<dbReference type="AlphaFoldDB" id="A0AAV9NR98"/>
<feature type="compositionally biased region" description="Basic and acidic residues" evidence="4">
    <location>
        <begin position="51"/>
        <end position="60"/>
    </location>
</feature>
<feature type="compositionally biased region" description="Acidic residues" evidence="4">
    <location>
        <begin position="74"/>
        <end position="92"/>
    </location>
</feature>
<evidence type="ECO:0000256" key="1">
    <source>
        <dbReference type="ARBA" id="ARBA00004604"/>
    </source>
</evidence>
<feature type="compositionally biased region" description="Low complexity" evidence="4">
    <location>
        <begin position="136"/>
        <end position="157"/>
    </location>
</feature>
<dbReference type="GeneID" id="89968526"/>
<feature type="compositionally biased region" description="Basic and acidic residues" evidence="4">
    <location>
        <begin position="207"/>
        <end position="219"/>
    </location>
</feature>
<dbReference type="SMART" id="SM00544">
    <property type="entry name" value="MA3"/>
    <property type="match status" value="1"/>
</dbReference>
<dbReference type="GO" id="GO:0003723">
    <property type="term" value="F:RNA binding"/>
    <property type="evidence" value="ECO:0007669"/>
    <property type="project" value="InterPro"/>
</dbReference>
<dbReference type="GO" id="GO:0005730">
    <property type="term" value="C:nucleolus"/>
    <property type="evidence" value="ECO:0007669"/>
    <property type="project" value="UniProtKB-SubCell"/>
</dbReference>
<feature type="region of interest" description="Disordered" evidence="4">
    <location>
        <begin position="1"/>
        <end position="295"/>
    </location>
</feature>
<comment type="similarity">
    <text evidence="2">Belongs to the CWC22 family.</text>
</comment>
<name>A0AAV9NR98_9EURO</name>
<sequence>MSRNAQKQRKGIKLPFTLRQELGIEEHGRQHHGGRQTRGAHGAVRGRKEQRKVERQEKRGIGRGPRHLSRQAADVEDDDEDEDGGDFDQSDESSDHGHSVKKQPAATASKRDSQPQPQPKSILEQAKARPEETTSHTDSSPSSSRSSSPALVLDSSSKAFKDRAAQDDAEISTLEKRLGLKKRKRSAVDDGLDDILGGLDSDEEDGAPARKSEAREWLERKRRKAMDLDVEDENEEDVESTSDQSDEFDLEDGNDDEEDFDASDLDAENDPNDDEEDFEGFEAEDEPTPPPIKKIRENPYVAPVTADTVTTTKYVPPSLRKAQASESQSLERLKRQIQGHLNKLSEANLISILGEVEKVYQSNPRQDVTTVLIDLLLTLFCNKSSLQNTFVILHAAFAAAIYKVIGVDFGADLLSQTIDRFEQYHTADSQGKESLNLISLLSNLFTFHVVSSAIIFDYVRILLSKLTENNTELLLRLIRDCGPQLRQDDPSSMKSIVQLMQKESARMTTQGEHMSVRTKFMIETITDLKNNKMKAATSNSGLSSEHITQMRKTLGSLNNRPSLRANEPLRVSRDDIKNSDRKGKWWLVGASWKGNLDATPATNRHLDEDDLAAALPDNHENEDPDQIDLSELARVYGMNTSVRRSIFITLLSSLDSVDAHTRLLKLRLKRSQEHEIPHVLLRCAAGEDPYNPYYALVAKRLCMQTRMKKAFQFALWGWLRTRLGEKMDAEGEESDDEEDSLAINDPVKMSEIANLSRLFANLILDGSQSLGILKVLDLAYVKERTSMFVELLLVLIFTEAHTNARKHSTTTSAPHASLLPETTISRTFERGAVETPQIVKRLQFFIKRNVKDSDLVEKRDREAVKKGCRAALKVLKRAATAGSGGPVPDLDGENDLD</sequence>
<feature type="compositionally biased region" description="Basic and acidic residues" evidence="4">
    <location>
        <begin position="126"/>
        <end position="135"/>
    </location>
</feature>
<dbReference type="GO" id="GO:0042274">
    <property type="term" value="P:ribosomal small subunit biogenesis"/>
    <property type="evidence" value="ECO:0007669"/>
    <property type="project" value="TreeGrafter"/>
</dbReference>
<dbReference type="Pfam" id="PF02854">
    <property type="entry name" value="MIF4G"/>
    <property type="match status" value="1"/>
</dbReference>
<evidence type="ECO:0000313" key="6">
    <source>
        <dbReference type="EMBL" id="KAK5064471.1"/>
    </source>
</evidence>
<keyword evidence="7" id="KW-1185">Reference proteome</keyword>